<name>A0A1R3K458_9ROSI</name>
<dbReference type="EMBL" id="AWUE01014712">
    <property type="protein sequence ID" value="OMP01851.1"/>
    <property type="molecule type" value="Genomic_DNA"/>
</dbReference>
<sequence length="41" mass="4524">MAVGVIILKKEKEKAGLYTIEGRRIKKRIICQTPVAAVQGI</sequence>
<reference evidence="2" key="1">
    <citation type="submission" date="2013-09" db="EMBL/GenBank/DDBJ databases">
        <title>Corchorus olitorius genome sequencing.</title>
        <authorList>
            <person name="Alam M."/>
            <person name="Haque M.S."/>
            <person name="Islam M.S."/>
            <person name="Emdad E.M."/>
            <person name="Islam M.M."/>
            <person name="Ahmed B."/>
            <person name="Halim A."/>
            <person name="Hossen Q.M.M."/>
            <person name="Hossain M.Z."/>
            <person name="Ahmed R."/>
            <person name="Khan M.M."/>
            <person name="Islam R."/>
            <person name="Rashid M.M."/>
            <person name="Khan S.A."/>
            <person name="Rahman M.S."/>
            <person name="Alam M."/>
            <person name="Yahiya A.S."/>
            <person name="Khan M.S."/>
            <person name="Azam M.S."/>
            <person name="Haque T."/>
            <person name="Lashkar M.Z.H."/>
            <person name="Akhand A.I."/>
            <person name="Morshed G."/>
            <person name="Roy S."/>
            <person name="Uddin K.S."/>
            <person name="Rabeya T."/>
            <person name="Hossain A.S."/>
            <person name="Chowdhury A."/>
            <person name="Snigdha A.R."/>
            <person name="Mortoza M.S."/>
            <person name="Matin S.A."/>
            <person name="Hoque S.M.E."/>
            <person name="Islam M.K."/>
            <person name="Roy D.K."/>
            <person name="Haider R."/>
            <person name="Moosa M.M."/>
            <person name="Elias S.M."/>
            <person name="Hasan A.M."/>
            <person name="Jahan S."/>
            <person name="Shafiuddin M."/>
            <person name="Mahmood N."/>
            <person name="Shommy N.S."/>
        </authorList>
    </citation>
    <scope>NUCLEOTIDE SEQUENCE [LARGE SCALE GENOMIC DNA]</scope>
    <source>
        <strain evidence="2">cv. O-4</strain>
    </source>
</reference>
<accession>A0A1R3K458</accession>
<organism evidence="1 2">
    <name type="scientific">Corchorus olitorius</name>
    <dbReference type="NCBI Taxonomy" id="93759"/>
    <lineage>
        <taxon>Eukaryota</taxon>
        <taxon>Viridiplantae</taxon>
        <taxon>Streptophyta</taxon>
        <taxon>Embryophyta</taxon>
        <taxon>Tracheophyta</taxon>
        <taxon>Spermatophyta</taxon>
        <taxon>Magnoliopsida</taxon>
        <taxon>eudicotyledons</taxon>
        <taxon>Gunneridae</taxon>
        <taxon>Pentapetalae</taxon>
        <taxon>rosids</taxon>
        <taxon>malvids</taxon>
        <taxon>Malvales</taxon>
        <taxon>Malvaceae</taxon>
        <taxon>Grewioideae</taxon>
        <taxon>Apeibeae</taxon>
        <taxon>Corchorus</taxon>
    </lineage>
</organism>
<comment type="caution">
    <text evidence="1">The sequence shown here is derived from an EMBL/GenBank/DDBJ whole genome shotgun (WGS) entry which is preliminary data.</text>
</comment>
<dbReference type="AlphaFoldDB" id="A0A1R3K458"/>
<keyword evidence="2" id="KW-1185">Reference proteome</keyword>
<protein>
    <submittedName>
        <fullName evidence="1">Uncharacterized protein</fullName>
    </submittedName>
</protein>
<evidence type="ECO:0000313" key="2">
    <source>
        <dbReference type="Proteomes" id="UP000187203"/>
    </source>
</evidence>
<dbReference type="Proteomes" id="UP000187203">
    <property type="component" value="Unassembled WGS sequence"/>
</dbReference>
<gene>
    <name evidence="1" type="ORF">COLO4_11549</name>
</gene>
<proteinExistence type="predicted"/>
<evidence type="ECO:0000313" key="1">
    <source>
        <dbReference type="EMBL" id="OMP01851.1"/>
    </source>
</evidence>